<evidence type="ECO:0008006" key="3">
    <source>
        <dbReference type="Google" id="ProtNLM"/>
    </source>
</evidence>
<reference evidence="1" key="1">
    <citation type="journal article" date="2011" name="Environ. Microbiol.">
        <title>Genomic insights into the metabolic potential of the polycyclic aromatic hydrocarbon degrading sulfate-reducing Deltaproteobacterium N47.</title>
        <authorList>
            <person name="Bergmann F."/>
            <person name="Selesi D."/>
            <person name="Weinmaier T."/>
            <person name="Tischler P."/>
            <person name="Rattei T."/>
            <person name="Meckenstock R.U."/>
        </authorList>
    </citation>
    <scope>NUCLEOTIDE SEQUENCE</scope>
</reference>
<evidence type="ECO:0000313" key="2">
    <source>
        <dbReference type="EMBL" id="CBX29238.1"/>
    </source>
</evidence>
<proteinExistence type="predicted"/>
<dbReference type="AlphaFoldDB" id="E1YDB5"/>
<name>E1YDB5_9BACT</name>
<dbReference type="NCBIfam" id="NF033572">
    <property type="entry name" value="transpos_ISKra4"/>
    <property type="match status" value="1"/>
</dbReference>
<organism evidence="1">
    <name type="scientific">uncultured Desulfobacterium sp</name>
    <dbReference type="NCBI Taxonomy" id="201089"/>
    <lineage>
        <taxon>Bacteria</taxon>
        <taxon>Pseudomonadati</taxon>
        <taxon>Thermodesulfobacteriota</taxon>
        <taxon>Desulfobacteria</taxon>
        <taxon>Desulfobacterales</taxon>
        <taxon>Desulfobacteriaceae</taxon>
        <taxon>Desulfobacterium</taxon>
        <taxon>environmental samples</taxon>
    </lineage>
</organism>
<sequence>MDYRNKELLTVLGPVAVKRAYYYDRKCHVGFCPKDRDLDIGTSYSCGVRRMMSKVGAYRPFGLGHQDLYELADIRVNTKAVERVSQTVGAQVEAFHAAEARTSLSDKIVPIKPVPRMYVCMDGTGVPVVKKETAGRQGKCEDGQAKTREVKLGCIFTQTEVDRKGRPVRDDGTTSYTGAIESAEVFGQRIYQEALRRGMRRAKEVCVLGDGAIWIWNIADEQFYGAIQIVDLFHAREHYWNVGKAYFSQNKDKLHLWTEERRKELDDGRVEDVINAIKECSSQSGCDKSIYEREIGYFEKNKERMRYAHFRKRGLFIGSGVLEAGCRTVVGQRLKQSGMHWTVSGANSIIALRCSILSNRWEDFWEHRAAI</sequence>
<dbReference type="EMBL" id="FR695868">
    <property type="protein sequence ID" value="CBX28559.1"/>
    <property type="molecule type" value="Genomic_DNA"/>
</dbReference>
<gene>
    <name evidence="1" type="ORF">N47_G38830</name>
    <name evidence="2" type="ORF">N47_J02190</name>
</gene>
<dbReference type="EMBL" id="FR695872">
    <property type="protein sequence ID" value="CBX29238.1"/>
    <property type="molecule type" value="Genomic_DNA"/>
</dbReference>
<accession>E1YDB5</accession>
<protein>
    <recommendedName>
        <fullName evidence="3">ISKra4 family transposase</fullName>
    </recommendedName>
</protein>
<evidence type="ECO:0000313" key="1">
    <source>
        <dbReference type="EMBL" id="CBX28559.1"/>
    </source>
</evidence>